<dbReference type="AlphaFoldDB" id="A0A2G8RRW7"/>
<evidence type="ECO:0000313" key="2">
    <source>
        <dbReference type="Proteomes" id="UP000230002"/>
    </source>
</evidence>
<dbReference type="EMBL" id="AYKW01000067">
    <property type="protein sequence ID" value="PIL24255.1"/>
    <property type="molecule type" value="Genomic_DNA"/>
</dbReference>
<gene>
    <name evidence="1" type="ORF">GSI_14008</name>
</gene>
<dbReference type="Proteomes" id="UP000230002">
    <property type="component" value="Unassembled WGS sequence"/>
</dbReference>
<accession>A0A2G8RRW7</accession>
<evidence type="ECO:0000313" key="1">
    <source>
        <dbReference type="EMBL" id="PIL24255.1"/>
    </source>
</evidence>
<protein>
    <submittedName>
        <fullName evidence="1">Uncharacterized protein</fullName>
    </submittedName>
</protein>
<keyword evidence="2" id="KW-1185">Reference proteome</keyword>
<organism evidence="1 2">
    <name type="scientific">Ganoderma sinense ZZ0214-1</name>
    <dbReference type="NCBI Taxonomy" id="1077348"/>
    <lineage>
        <taxon>Eukaryota</taxon>
        <taxon>Fungi</taxon>
        <taxon>Dikarya</taxon>
        <taxon>Basidiomycota</taxon>
        <taxon>Agaricomycotina</taxon>
        <taxon>Agaricomycetes</taxon>
        <taxon>Polyporales</taxon>
        <taxon>Polyporaceae</taxon>
        <taxon>Ganoderma</taxon>
    </lineage>
</organism>
<sequence length="216" mass="24100">MPLIMYAPRPRNGLLSKLELELASEKTDEPIALAQHLSSPEIIIKPKELHLAFKWGPLNSTHFSRFRKLKLPPSRRRYEDSAANMPLPRGISRSSTICSVRSFTTLSRTVTLDVGLLITRPIRREGTYIVWGGVMAPEAPSSHFTTPRNVLVKIAVDEEGGEDLREDARLHEQLVERGMTVGYYGIFVDSIGSTALVIDDWDNEVGEVHSPTPSTP</sequence>
<dbReference type="OrthoDB" id="427969at2759"/>
<proteinExistence type="predicted"/>
<reference evidence="1 2" key="1">
    <citation type="journal article" date="2015" name="Sci. Rep.">
        <title>Chromosome-level genome map provides insights into diverse defense mechanisms in the medicinal fungus Ganoderma sinense.</title>
        <authorList>
            <person name="Zhu Y."/>
            <person name="Xu J."/>
            <person name="Sun C."/>
            <person name="Zhou S."/>
            <person name="Xu H."/>
            <person name="Nelson D.R."/>
            <person name="Qian J."/>
            <person name="Song J."/>
            <person name="Luo H."/>
            <person name="Xiang L."/>
            <person name="Li Y."/>
            <person name="Xu Z."/>
            <person name="Ji A."/>
            <person name="Wang L."/>
            <person name="Lu S."/>
            <person name="Hayward A."/>
            <person name="Sun W."/>
            <person name="Li X."/>
            <person name="Schwartz D.C."/>
            <person name="Wang Y."/>
            <person name="Chen S."/>
        </authorList>
    </citation>
    <scope>NUCLEOTIDE SEQUENCE [LARGE SCALE GENOMIC DNA]</scope>
    <source>
        <strain evidence="1 2">ZZ0214-1</strain>
    </source>
</reference>
<comment type="caution">
    <text evidence="1">The sequence shown here is derived from an EMBL/GenBank/DDBJ whole genome shotgun (WGS) entry which is preliminary data.</text>
</comment>
<name>A0A2G8RRW7_9APHY</name>